<feature type="compositionally biased region" description="Basic residues" evidence="1">
    <location>
        <begin position="79"/>
        <end position="92"/>
    </location>
</feature>
<evidence type="ECO:0000313" key="3">
    <source>
        <dbReference type="Proteomes" id="UP000000437"/>
    </source>
</evidence>
<feature type="region of interest" description="Disordered" evidence="1">
    <location>
        <begin position="76"/>
        <end position="101"/>
    </location>
</feature>
<accession>A0A8M9PQY2</accession>
<dbReference type="ZFIN" id="ZDB-GENE-091204-232">
    <property type="gene designation" value="si:dkey-12l12.1"/>
</dbReference>
<dbReference type="RefSeq" id="XP_706384.2">
    <property type="nucleotide sequence ID" value="XM_701292.9"/>
</dbReference>
<dbReference type="AlphaFoldDB" id="A0A8M9PQY2"/>
<reference evidence="3" key="1">
    <citation type="journal article" date="2013" name="Nature">
        <title>The zebrafish reference genome sequence and its relationship to the human genome.</title>
        <authorList>
            <consortium name="Genome Reference Consortium Zebrafish"/>
            <person name="Howe K."/>
            <person name="Clark M.D."/>
            <person name="Torroja C.F."/>
            <person name="Torrance J."/>
            <person name="Berthelot C."/>
            <person name="Muffato M."/>
            <person name="Collins J.E."/>
            <person name="Humphray S."/>
            <person name="McLaren K."/>
            <person name="Matthews L."/>
            <person name="McLaren S."/>
            <person name="Sealy I."/>
            <person name="Caccamo M."/>
            <person name="Churcher C."/>
            <person name="Scott C."/>
            <person name="Barrett J.C."/>
            <person name="Koch R."/>
            <person name="Rauch G.J."/>
            <person name="White S."/>
            <person name="Chow W."/>
            <person name="Kilian B."/>
            <person name="Quintais L.T."/>
            <person name="Guerra-Assuncao J.A."/>
            <person name="Zhou Y."/>
            <person name="Gu Y."/>
            <person name="Yen J."/>
            <person name="Vogel J.H."/>
            <person name="Eyre T."/>
            <person name="Redmond S."/>
            <person name="Banerjee R."/>
            <person name="Chi J."/>
            <person name="Fu B."/>
            <person name="Langley E."/>
            <person name="Maguire S.F."/>
            <person name="Laird G.K."/>
            <person name="Lloyd D."/>
            <person name="Kenyon E."/>
            <person name="Donaldson S."/>
            <person name="Sehra H."/>
            <person name="Almeida-King J."/>
            <person name="Loveland J."/>
            <person name="Trevanion S."/>
            <person name="Jones M."/>
            <person name="Quail M."/>
            <person name="Willey D."/>
            <person name="Hunt A."/>
            <person name="Burton J."/>
            <person name="Sims S."/>
            <person name="McLay K."/>
            <person name="Plumb B."/>
            <person name="Davis J."/>
            <person name="Clee C."/>
            <person name="Oliver K."/>
            <person name="Clark R."/>
            <person name="Riddle C."/>
            <person name="Elliot D."/>
            <person name="Eliott D."/>
            <person name="Threadgold G."/>
            <person name="Harden G."/>
            <person name="Ware D."/>
            <person name="Begum S."/>
            <person name="Mortimore B."/>
            <person name="Mortimer B."/>
            <person name="Kerry G."/>
            <person name="Heath P."/>
            <person name="Phillimore B."/>
            <person name="Tracey A."/>
            <person name="Corby N."/>
            <person name="Dunn M."/>
            <person name="Johnson C."/>
            <person name="Wood J."/>
            <person name="Clark S."/>
            <person name="Pelan S."/>
            <person name="Griffiths G."/>
            <person name="Smith M."/>
            <person name="Glithero R."/>
            <person name="Howden P."/>
            <person name="Barker N."/>
            <person name="Lloyd C."/>
            <person name="Stevens C."/>
            <person name="Harley J."/>
            <person name="Holt K."/>
            <person name="Panagiotidis G."/>
            <person name="Lovell J."/>
            <person name="Beasley H."/>
            <person name="Henderson C."/>
            <person name="Gordon D."/>
            <person name="Auger K."/>
            <person name="Wright D."/>
            <person name="Collins J."/>
            <person name="Raisen C."/>
            <person name="Dyer L."/>
            <person name="Leung K."/>
            <person name="Robertson L."/>
            <person name="Ambridge K."/>
            <person name="Leongamornlert D."/>
            <person name="McGuire S."/>
            <person name="Gilderthorp R."/>
            <person name="Griffiths C."/>
            <person name="Manthravadi D."/>
            <person name="Nichol S."/>
            <person name="Barker G."/>
            <person name="Whitehead S."/>
            <person name="Kay M."/>
            <person name="Brown J."/>
            <person name="Murnane C."/>
            <person name="Gray E."/>
            <person name="Humphries M."/>
            <person name="Sycamore N."/>
            <person name="Barker D."/>
            <person name="Saunders D."/>
            <person name="Wallis J."/>
            <person name="Babbage A."/>
            <person name="Hammond S."/>
            <person name="Mashreghi-Mohammadi M."/>
            <person name="Barr L."/>
            <person name="Martin S."/>
            <person name="Wray P."/>
            <person name="Ellington A."/>
            <person name="Matthews N."/>
            <person name="Ellwood M."/>
            <person name="Woodmansey R."/>
            <person name="Clark G."/>
            <person name="Cooper J."/>
            <person name="Cooper J."/>
            <person name="Tromans A."/>
            <person name="Grafham D."/>
            <person name="Skuce C."/>
            <person name="Pandian R."/>
            <person name="Andrews R."/>
            <person name="Harrison E."/>
            <person name="Kimberley A."/>
            <person name="Garnett J."/>
            <person name="Fosker N."/>
            <person name="Hall R."/>
            <person name="Garner P."/>
            <person name="Kelly D."/>
            <person name="Bird C."/>
            <person name="Palmer S."/>
            <person name="Gehring I."/>
            <person name="Berger A."/>
            <person name="Dooley C.M."/>
            <person name="Ersan-Urun Z."/>
            <person name="Eser C."/>
            <person name="Geiger H."/>
            <person name="Geisler M."/>
            <person name="Karotki L."/>
            <person name="Kirn A."/>
            <person name="Konantz J."/>
            <person name="Konantz M."/>
            <person name="Oberlander M."/>
            <person name="Rudolph-Geiger S."/>
            <person name="Teucke M."/>
            <person name="Lanz C."/>
            <person name="Raddatz G."/>
            <person name="Osoegawa K."/>
            <person name="Zhu B."/>
            <person name="Rapp A."/>
            <person name="Widaa S."/>
            <person name="Langford C."/>
            <person name="Yang F."/>
            <person name="Schuster S.C."/>
            <person name="Carter N.P."/>
            <person name="Harrow J."/>
            <person name="Ning Z."/>
            <person name="Herrero J."/>
            <person name="Searle S.M."/>
            <person name="Enright A."/>
            <person name="Geisler R."/>
            <person name="Plasterk R.H."/>
            <person name="Lee C."/>
            <person name="Westerfield M."/>
            <person name="de Jong P.J."/>
            <person name="Zon L.I."/>
            <person name="Postlethwait J.H."/>
            <person name="Nusslein-Volhard C."/>
            <person name="Hubbard T.J."/>
            <person name="Roest Crollius H."/>
            <person name="Rogers J."/>
            <person name="Stemple D.L."/>
        </authorList>
    </citation>
    <scope>NUCLEOTIDE SEQUENCE [LARGE SCALE GENOMIC DNA]</scope>
</reference>
<feature type="region of interest" description="Disordered" evidence="1">
    <location>
        <begin position="117"/>
        <end position="153"/>
    </location>
</feature>
<protein>
    <submittedName>
        <fullName evidence="4 5">Uncharacterized protein si:dkey-12l12.1 isoform X1</fullName>
    </submittedName>
</protein>
<evidence type="ECO:0000313" key="5">
    <source>
        <dbReference type="RefSeq" id="XP_706384.2"/>
    </source>
</evidence>
<sequence length="153" mass="17321">MATVLWICLLFLQGCLLINSLDCTGKSLECAGTQVTEAKIKDEPFLTLVRERRQAQHTQQPGSYSVKGSPNTLIQIDRSRRHLNASKKKPRPRIGSYSLLSHNSETNPLQVVRLSKHNEDLSHRNMSGLKSSKKRSRRSAPKRKKNVRNKTCS</sequence>
<dbReference type="KEGG" id="dre:566480"/>
<name>A0A8M9PQY2_DANRE</name>
<keyword evidence="3" id="KW-1185">Reference proteome</keyword>
<dbReference type="Proteomes" id="UP000000437">
    <property type="component" value="Chromosome 24"/>
</dbReference>
<reference evidence="4 5" key="2">
    <citation type="submission" date="2025-04" db="UniProtKB">
        <authorList>
            <consortium name="RefSeq"/>
        </authorList>
    </citation>
    <scope>IDENTIFICATION</scope>
    <source>
        <strain evidence="4 5">Tuebingen</strain>
    </source>
</reference>
<evidence type="ECO:0000313" key="6">
    <source>
        <dbReference type="ZFIN" id="ZDB-GENE-091204-232"/>
    </source>
</evidence>
<gene>
    <name evidence="4 5 6" type="primary">si:dkey-12l12.1</name>
</gene>
<keyword evidence="2" id="KW-0732">Signal</keyword>
<feature type="signal peptide" evidence="2">
    <location>
        <begin position="1"/>
        <end position="17"/>
    </location>
</feature>
<evidence type="ECO:0000313" key="4">
    <source>
        <dbReference type="RefSeq" id="XP_021329423.1"/>
    </source>
</evidence>
<dbReference type="OrthoDB" id="8905635at2759"/>
<dbReference type="AGR" id="ZFIN:ZDB-GENE-091204-232"/>
<evidence type="ECO:0000256" key="2">
    <source>
        <dbReference type="SAM" id="SignalP"/>
    </source>
</evidence>
<organism evidence="3 4">
    <name type="scientific">Danio rerio</name>
    <name type="common">Zebrafish</name>
    <name type="synonym">Brachydanio rerio</name>
    <dbReference type="NCBI Taxonomy" id="7955"/>
    <lineage>
        <taxon>Eukaryota</taxon>
        <taxon>Metazoa</taxon>
        <taxon>Chordata</taxon>
        <taxon>Craniata</taxon>
        <taxon>Vertebrata</taxon>
        <taxon>Euteleostomi</taxon>
        <taxon>Actinopterygii</taxon>
        <taxon>Neopterygii</taxon>
        <taxon>Teleostei</taxon>
        <taxon>Ostariophysi</taxon>
        <taxon>Cypriniformes</taxon>
        <taxon>Danionidae</taxon>
        <taxon>Danioninae</taxon>
        <taxon>Danio</taxon>
    </lineage>
</organism>
<feature type="compositionally biased region" description="Basic residues" evidence="1">
    <location>
        <begin position="131"/>
        <end position="153"/>
    </location>
</feature>
<dbReference type="RefSeq" id="XP_021329423.1">
    <property type="nucleotide sequence ID" value="XM_021473748.2"/>
</dbReference>
<proteinExistence type="predicted"/>
<dbReference type="GeneID" id="566480"/>
<evidence type="ECO:0000256" key="1">
    <source>
        <dbReference type="SAM" id="MobiDB-lite"/>
    </source>
</evidence>
<feature type="chain" id="PRO_5044693020" evidence="2">
    <location>
        <begin position="18"/>
        <end position="153"/>
    </location>
</feature>